<protein>
    <submittedName>
        <fullName evidence="1">Uncharacterized protein</fullName>
    </submittedName>
</protein>
<sequence>MQLQLWSSEHIGLVIGHKNKSSSLLDNVAILLGSLCSSLELARQDIDFLCAVSWSSYFLCNIRNSECSLLQMAIEPVKLANDAVADVATTVIDIFIYGLEWLKGSKLLPMLFDPTLFVYYTKVTEARLSPLLIPELLLIRRTITASMESDAVMLKKNPTLNQNYGDQLICFTSLYCRCHDATRAHELEKHTLCHLWFIPMQELSIVVRYTSKASLKC</sequence>
<keyword evidence="2" id="KW-1185">Reference proteome</keyword>
<dbReference type="AlphaFoldDB" id="A0AAD3XVF8"/>
<name>A0AAD3XVF8_NEPGR</name>
<proteinExistence type="predicted"/>
<comment type="caution">
    <text evidence="1">The sequence shown here is derived from an EMBL/GenBank/DDBJ whole genome shotgun (WGS) entry which is preliminary data.</text>
</comment>
<dbReference type="EMBL" id="BSYO01000020">
    <property type="protein sequence ID" value="GMH19032.1"/>
    <property type="molecule type" value="Genomic_DNA"/>
</dbReference>
<evidence type="ECO:0000313" key="1">
    <source>
        <dbReference type="EMBL" id="GMH19032.1"/>
    </source>
</evidence>
<gene>
    <name evidence="1" type="ORF">Nepgr_020873</name>
</gene>
<organism evidence="1 2">
    <name type="scientific">Nepenthes gracilis</name>
    <name type="common">Slender pitcher plant</name>
    <dbReference type="NCBI Taxonomy" id="150966"/>
    <lineage>
        <taxon>Eukaryota</taxon>
        <taxon>Viridiplantae</taxon>
        <taxon>Streptophyta</taxon>
        <taxon>Embryophyta</taxon>
        <taxon>Tracheophyta</taxon>
        <taxon>Spermatophyta</taxon>
        <taxon>Magnoliopsida</taxon>
        <taxon>eudicotyledons</taxon>
        <taxon>Gunneridae</taxon>
        <taxon>Pentapetalae</taxon>
        <taxon>Caryophyllales</taxon>
        <taxon>Nepenthaceae</taxon>
        <taxon>Nepenthes</taxon>
    </lineage>
</organism>
<evidence type="ECO:0000313" key="2">
    <source>
        <dbReference type="Proteomes" id="UP001279734"/>
    </source>
</evidence>
<reference evidence="1" key="1">
    <citation type="submission" date="2023-05" db="EMBL/GenBank/DDBJ databases">
        <title>Nepenthes gracilis genome sequencing.</title>
        <authorList>
            <person name="Fukushima K."/>
        </authorList>
    </citation>
    <scope>NUCLEOTIDE SEQUENCE</scope>
    <source>
        <strain evidence="1">SING2019-196</strain>
    </source>
</reference>
<dbReference type="Proteomes" id="UP001279734">
    <property type="component" value="Unassembled WGS sequence"/>
</dbReference>
<accession>A0AAD3XVF8</accession>